<evidence type="ECO:0000256" key="2">
    <source>
        <dbReference type="SAM" id="MobiDB-lite"/>
    </source>
</evidence>
<dbReference type="Proteomes" id="UP001346149">
    <property type="component" value="Unassembled WGS sequence"/>
</dbReference>
<evidence type="ECO:0000256" key="1">
    <source>
        <dbReference type="SAM" id="Coils"/>
    </source>
</evidence>
<feature type="coiled-coil region" evidence="1">
    <location>
        <begin position="253"/>
        <end position="308"/>
    </location>
</feature>
<keyword evidence="5" id="KW-1185">Reference proteome</keyword>
<gene>
    <name evidence="4" type="ORF">SAY86_000695</name>
</gene>
<reference evidence="4 5" key="1">
    <citation type="journal article" date="2023" name="Hortic Res">
        <title>Pangenome of water caltrop reveals structural variations and asymmetric subgenome divergence after allopolyploidization.</title>
        <authorList>
            <person name="Zhang X."/>
            <person name="Chen Y."/>
            <person name="Wang L."/>
            <person name="Yuan Y."/>
            <person name="Fang M."/>
            <person name="Shi L."/>
            <person name="Lu R."/>
            <person name="Comes H.P."/>
            <person name="Ma Y."/>
            <person name="Chen Y."/>
            <person name="Huang G."/>
            <person name="Zhou Y."/>
            <person name="Zheng Z."/>
            <person name="Qiu Y."/>
        </authorList>
    </citation>
    <scope>NUCLEOTIDE SEQUENCE [LARGE SCALE GENOMIC DNA]</scope>
    <source>
        <strain evidence="4">F231</strain>
    </source>
</reference>
<feature type="region of interest" description="Disordered" evidence="2">
    <location>
        <begin position="146"/>
        <end position="183"/>
    </location>
</feature>
<feature type="region of interest" description="Disordered" evidence="2">
    <location>
        <begin position="874"/>
        <end position="912"/>
    </location>
</feature>
<feature type="coiled-coil region" evidence="1">
    <location>
        <begin position="513"/>
        <end position="568"/>
    </location>
</feature>
<sequence>MFRPVRWRNDRTRTKAVFKLQFHATQVPQLWADALMVSIVPGDSGKATVRLKKAVIRDGSCKWDSPVFETVKFTRDPKTGKVHERPYHFILSTRSGKSSVVGEASLDFADYAGATKAYSVSLPIKGSDTKAFLNVLIDRLQDNVDQREAGEDEDGKAKVPDRSLRSQLRNSSGEDNRCSSSSTEDVRALIHTIHNAEEDGKFSASSGSDLTTSSESSSGLNTPREKTSDGAIALSSTCQDIKASDEVGAGSELEELRSKLSSLVRQLNLSELELQMLRKQIVKESRRAQELSKEVLTLKEDRNSLAEENKQFRAINEGSRDMGEKKGKLKSEDGNLQDILEECRKELDCEKNRSVGLSLQLQKTRESNAKLIVAVRDLEEMLDQKDKKISDHCRKLRTSDEKDTEQMVLETVVKGQIDPKETNLLEQKILDLNGELEIYRRDRDKLEIQLEQLALDYEILKQKHHEVLYKWEQSQIEEQLKLQYECCDLESEQEYMSKIHELESELQMRLEELTDSSITIGKLESNIKRLESELQTRSGEVSDSLATIVLLETNIKKLESDLKKRSEEFSKSLVTISELESKAEGLQSKLQIRTGELSDSLTIISNLKSKVEISKSELERMSNESSDSLAAVTLLEHKIKELEGELMKMSVVLSHSLASRSELETQVKCLGEELESRTQEFENDLEILTQAKVEQEKRAISAEEALQKLRLKHFDTAKRIQEEFKKLAVQMASTLESNERVAIKAVKEADELRKSNERLQLMKDEYEAKMEGISREFQELARKLETEITRLSTDNSVLLARAAEAGVALQKRDAERSELERSMALLKLELEMKNTKVCDMENGFKILKVQCDELKYSLHECEDEKERLRRELDNHHSSNFVKNPSQKAANCSEGYSSEGLQPPETGKTAVGRQSEQLQDLSTEVSLLKETNESLEIELKDMQGKYSDLSLRNTLYSFLNSTSSRLSKIDYCLHVIDLQNTEAEPLKVPVPVKPEFVLHLQTSTLANHTPFPFQSICIISAVVGQLYHVVIAHFLVIIHQTDLHRCPAGFLELLYLLSVQNGRM</sequence>
<feature type="region of interest" description="Disordered" evidence="2">
    <location>
        <begin position="197"/>
        <end position="228"/>
    </location>
</feature>
<feature type="domain" description="C2 NT-type" evidence="3">
    <location>
        <begin position="6"/>
        <end position="141"/>
    </location>
</feature>
<protein>
    <recommendedName>
        <fullName evidence="3">C2 NT-type domain-containing protein</fullName>
    </recommendedName>
</protein>
<evidence type="ECO:0000313" key="4">
    <source>
        <dbReference type="EMBL" id="KAK4802492.1"/>
    </source>
</evidence>
<evidence type="ECO:0000313" key="5">
    <source>
        <dbReference type="Proteomes" id="UP001346149"/>
    </source>
</evidence>
<feature type="coiled-coil region" evidence="1">
    <location>
        <begin position="917"/>
        <end position="951"/>
    </location>
</feature>
<keyword evidence="1" id="KW-0175">Coiled coil</keyword>
<dbReference type="EMBL" id="JAXQNO010000002">
    <property type="protein sequence ID" value="KAK4802492.1"/>
    <property type="molecule type" value="Genomic_DNA"/>
</dbReference>
<organism evidence="4 5">
    <name type="scientific">Trapa natans</name>
    <name type="common">Water chestnut</name>
    <dbReference type="NCBI Taxonomy" id="22666"/>
    <lineage>
        <taxon>Eukaryota</taxon>
        <taxon>Viridiplantae</taxon>
        <taxon>Streptophyta</taxon>
        <taxon>Embryophyta</taxon>
        <taxon>Tracheophyta</taxon>
        <taxon>Spermatophyta</taxon>
        <taxon>Magnoliopsida</taxon>
        <taxon>eudicotyledons</taxon>
        <taxon>Gunneridae</taxon>
        <taxon>Pentapetalae</taxon>
        <taxon>rosids</taxon>
        <taxon>malvids</taxon>
        <taxon>Myrtales</taxon>
        <taxon>Lythraceae</taxon>
        <taxon>Trapa</taxon>
    </lineage>
</organism>
<dbReference type="PANTHER" id="PTHR34452">
    <property type="entry name" value="MYOSIN HEAVY CHAIN-RELATED PROTEIN"/>
    <property type="match status" value="1"/>
</dbReference>
<accession>A0AAN7MP09</accession>
<dbReference type="Pfam" id="PF10358">
    <property type="entry name" value="NT-C2"/>
    <property type="match status" value="1"/>
</dbReference>
<evidence type="ECO:0000259" key="3">
    <source>
        <dbReference type="PROSITE" id="PS51840"/>
    </source>
</evidence>
<feature type="coiled-coil region" evidence="1">
    <location>
        <begin position="361"/>
        <end position="395"/>
    </location>
</feature>
<dbReference type="AlphaFoldDB" id="A0AAN7MP09"/>
<feature type="compositionally biased region" description="Basic and acidic residues" evidence="2">
    <location>
        <begin position="146"/>
        <end position="164"/>
    </location>
</feature>
<feature type="compositionally biased region" description="Low complexity" evidence="2">
    <location>
        <begin position="203"/>
        <end position="220"/>
    </location>
</feature>
<proteinExistence type="predicted"/>
<feature type="coiled-coil region" evidence="1">
    <location>
        <begin position="660"/>
        <end position="712"/>
    </location>
</feature>
<dbReference type="PROSITE" id="PS51840">
    <property type="entry name" value="C2_NT"/>
    <property type="match status" value="1"/>
</dbReference>
<name>A0AAN7MP09_TRANT</name>
<feature type="coiled-coil region" evidence="1">
    <location>
        <begin position="429"/>
        <end position="463"/>
    </location>
</feature>
<dbReference type="InterPro" id="IPR019448">
    <property type="entry name" value="NT-C2"/>
</dbReference>
<dbReference type="PANTHER" id="PTHR34452:SF7">
    <property type="entry name" value="MYOSIN HEAVY CHAIN-RELATED PROTEIN"/>
    <property type="match status" value="1"/>
</dbReference>
<comment type="caution">
    <text evidence="4">The sequence shown here is derived from an EMBL/GenBank/DDBJ whole genome shotgun (WGS) entry which is preliminary data.</text>
</comment>
<feature type="compositionally biased region" description="Polar residues" evidence="2">
    <location>
        <begin position="877"/>
        <end position="899"/>
    </location>
</feature>